<comment type="caution">
    <text evidence="1">The sequence shown here is derived from an EMBL/GenBank/DDBJ whole genome shotgun (WGS) entry which is preliminary data.</text>
</comment>
<proteinExistence type="predicted"/>
<sequence>RRHQAYIIARLIPHGSTDGKAYYRCIGGVHHQWCYGSLPLRKADHFITLVKNNSVLIGEELKSIQGQFGRFGQEPEISPFPCPYLHFLLASAFNIDLD</sequence>
<dbReference type="EMBL" id="JADNRY010000732">
    <property type="protein sequence ID" value="KAF9028613.1"/>
    <property type="molecule type" value="Genomic_DNA"/>
</dbReference>
<feature type="non-terminal residue" evidence="1">
    <location>
        <position position="98"/>
    </location>
</feature>
<reference evidence="1" key="1">
    <citation type="submission" date="2020-11" db="EMBL/GenBank/DDBJ databases">
        <authorList>
            <consortium name="DOE Joint Genome Institute"/>
            <person name="Ahrendt S."/>
            <person name="Riley R."/>
            <person name="Andreopoulos W."/>
            <person name="Labutti K."/>
            <person name="Pangilinan J."/>
            <person name="Ruiz-Duenas F.J."/>
            <person name="Barrasa J.M."/>
            <person name="Sanchez-Garcia M."/>
            <person name="Camarero S."/>
            <person name="Miyauchi S."/>
            <person name="Serrano A."/>
            <person name="Linde D."/>
            <person name="Babiker R."/>
            <person name="Drula E."/>
            <person name="Ayuso-Fernandez I."/>
            <person name="Pacheco R."/>
            <person name="Padilla G."/>
            <person name="Ferreira P."/>
            <person name="Barriuso J."/>
            <person name="Kellner H."/>
            <person name="Castanera R."/>
            <person name="Alfaro M."/>
            <person name="Ramirez L."/>
            <person name="Pisabarro A.G."/>
            <person name="Kuo A."/>
            <person name="Tritt A."/>
            <person name="Lipzen A."/>
            <person name="He G."/>
            <person name="Yan M."/>
            <person name="Ng V."/>
            <person name="Cullen D."/>
            <person name="Martin F."/>
            <person name="Rosso M.-N."/>
            <person name="Henrissat B."/>
            <person name="Hibbett D."/>
            <person name="Martinez A.T."/>
            <person name="Grigoriev I.V."/>
        </authorList>
    </citation>
    <scope>NUCLEOTIDE SEQUENCE</scope>
    <source>
        <strain evidence="1">AH 40177</strain>
    </source>
</reference>
<organism evidence="1 2">
    <name type="scientific">Rhodocollybia butyracea</name>
    <dbReference type="NCBI Taxonomy" id="206335"/>
    <lineage>
        <taxon>Eukaryota</taxon>
        <taxon>Fungi</taxon>
        <taxon>Dikarya</taxon>
        <taxon>Basidiomycota</taxon>
        <taxon>Agaricomycotina</taxon>
        <taxon>Agaricomycetes</taxon>
        <taxon>Agaricomycetidae</taxon>
        <taxon>Agaricales</taxon>
        <taxon>Marasmiineae</taxon>
        <taxon>Omphalotaceae</taxon>
        <taxon>Rhodocollybia</taxon>
    </lineage>
</organism>
<keyword evidence="2" id="KW-1185">Reference proteome</keyword>
<evidence type="ECO:0000313" key="1">
    <source>
        <dbReference type="EMBL" id="KAF9028613.1"/>
    </source>
</evidence>
<name>A0A9P5TVF3_9AGAR</name>
<dbReference type="OrthoDB" id="3515175at2759"/>
<dbReference type="AlphaFoldDB" id="A0A9P5TVF3"/>
<dbReference type="Proteomes" id="UP000772434">
    <property type="component" value="Unassembled WGS sequence"/>
</dbReference>
<protein>
    <submittedName>
        <fullName evidence="1">Uncharacterized protein</fullName>
    </submittedName>
</protein>
<accession>A0A9P5TVF3</accession>
<gene>
    <name evidence="1" type="ORF">BDP27DRAFT_1196222</name>
</gene>
<evidence type="ECO:0000313" key="2">
    <source>
        <dbReference type="Proteomes" id="UP000772434"/>
    </source>
</evidence>
<feature type="non-terminal residue" evidence="1">
    <location>
        <position position="1"/>
    </location>
</feature>